<proteinExistence type="inferred from homology"/>
<comment type="caution">
    <text evidence="6">The sequence shown here is derived from an EMBL/GenBank/DDBJ whole genome shotgun (WGS) entry which is preliminary data.</text>
</comment>
<name>A0A660CAP6_9PSEU</name>
<dbReference type="Gene3D" id="1.10.10.10">
    <property type="entry name" value="Winged helix-like DNA-binding domain superfamily/Winged helix DNA-binding domain"/>
    <property type="match status" value="1"/>
</dbReference>
<evidence type="ECO:0000313" key="7">
    <source>
        <dbReference type="Proteomes" id="UP000317303"/>
    </source>
</evidence>
<dbReference type="GO" id="GO:0000976">
    <property type="term" value="F:transcription cis-regulatory region binding"/>
    <property type="evidence" value="ECO:0007669"/>
    <property type="project" value="TreeGrafter"/>
</dbReference>
<keyword evidence="3 6" id="KW-0238">DNA-binding</keyword>
<dbReference type="SUPFAM" id="SSF46785">
    <property type="entry name" value="Winged helix' DNA-binding domain"/>
    <property type="match status" value="1"/>
</dbReference>
<evidence type="ECO:0000256" key="3">
    <source>
        <dbReference type="ARBA" id="ARBA00023125"/>
    </source>
</evidence>
<reference evidence="6 7" key="1">
    <citation type="submission" date="2019-07" db="EMBL/GenBank/DDBJ databases">
        <title>R&amp;d 2014.</title>
        <authorList>
            <person name="Klenk H.-P."/>
        </authorList>
    </citation>
    <scope>NUCLEOTIDE SEQUENCE [LARGE SCALE GENOMIC DNA]</scope>
    <source>
        <strain evidence="6 7">DSM 43194</strain>
    </source>
</reference>
<dbReference type="GO" id="GO:0003700">
    <property type="term" value="F:DNA-binding transcription factor activity"/>
    <property type="evidence" value="ECO:0007669"/>
    <property type="project" value="InterPro"/>
</dbReference>
<dbReference type="InterPro" id="IPR036388">
    <property type="entry name" value="WH-like_DNA-bd_sf"/>
</dbReference>
<dbReference type="PROSITE" id="PS50931">
    <property type="entry name" value="HTH_LYSR"/>
    <property type="match status" value="1"/>
</dbReference>
<accession>A0A660CAP6</accession>
<evidence type="ECO:0000256" key="1">
    <source>
        <dbReference type="ARBA" id="ARBA00009437"/>
    </source>
</evidence>
<dbReference type="Pfam" id="PF00126">
    <property type="entry name" value="HTH_1"/>
    <property type="match status" value="1"/>
</dbReference>
<evidence type="ECO:0000256" key="4">
    <source>
        <dbReference type="ARBA" id="ARBA00023163"/>
    </source>
</evidence>
<dbReference type="RefSeq" id="WP_246134766.1">
    <property type="nucleotide sequence ID" value="NZ_JOIJ01000034.1"/>
</dbReference>
<dbReference type="Gene3D" id="3.40.190.10">
    <property type="entry name" value="Periplasmic binding protein-like II"/>
    <property type="match status" value="2"/>
</dbReference>
<dbReference type="PANTHER" id="PTHR30126:SF39">
    <property type="entry name" value="HTH-TYPE TRANSCRIPTIONAL REGULATOR CYSL"/>
    <property type="match status" value="1"/>
</dbReference>
<evidence type="ECO:0000313" key="6">
    <source>
        <dbReference type="EMBL" id="TWH20542.1"/>
    </source>
</evidence>
<dbReference type="InterPro" id="IPR000847">
    <property type="entry name" value="LysR_HTH_N"/>
</dbReference>
<sequence>MVLPSKMPQLADLDLLLSVEDYGSVGKAAQAHSLSQPAASIRLSAMERRLGIRLLERSPTGSKLTEDGRMLAKYARNVMHAARELLEFGSGSSLSESQRLRLAGSPGIAENLIPEWLSRGGAAFGEVRVEVQTGKVDSLRELVRAGHVDLAFIDGWCEFGGLVPMQSREDMIVQNICEDRLAVVVGSGHPWATRQGPVTTQELADAPLVVRERGSAIREFTEDLLGGTRGPRNYLEFPSSEAIKHALAGGQRVAVLNVSTVRSELADGRLHWVALECDMPAKPIYAAWAASGPLSVHARELVDIAAKKGSPLPPVGGVAGLGSDVIAEANAAKTMYVRSSSMETMT</sequence>
<dbReference type="EMBL" id="VLJV01000001">
    <property type="protein sequence ID" value="TWH20542.1"/>
    <property type="molecule type" value="Genomic_DNA"/>
</dbReference>
<dbReference type="PANTHER" id="PTHR30126">
    <property type="entry name" value="HTH-TYPE TRANSCRIPTIONAL REGULATOR"/>
    <property type="match status" value="1"/>
</dbReference>
<feature type="domain" description="HTH lysR-type" evidence="5">
    <location>
        <begin position="8"/>
        <end position="65"/>
    </location>
</feature>
<dbReference type="InterPro" id="IPR005119">
    <property type="entry name" value="LysR_subst-bd"/>
</dbReference>
<dbReference type="Pfam" id="PF03466">
    <property type="entry name" value="LysR_substrate"/>
    <property type="match status" value="1"/>
</dbReference>
<keyword evidence="4" id="KW-0804">Transcription</keyword>
<comment type="similarity">
    <text evidence="1">Belongs to the LysR transcriptional regulatory family.</text>
</comment>
<keyword evidence="7" id="KW-1185">Reference proteome</keyword>
<dbReference type="AlphaFoldDB" id="A0A660CAP6"/>
<evidence type="ECO:0000259" key="5">
    <source>
        <dbReference type="PROSITE" id="PS50931"/>
    </source>
</evidence>
<gene>
    <name evidence="6" type="ORF">JD82_02388</name>
</gene>
<keyword evidence="2" id="KW-0805">Transcription regulation</keyword>
<organism evidence="6 7">
    <name type="scientific">Prauserella rugosa</name>
    <dbReference type="NCBI Taxonomy" id="43354"/>
    <lineage>
        <taxon>Bacteria</taxon>
        <taxon>Bacillati</taxon>
        <taxon>Actinomycetota</taxon>
        <taxon>Actinomycetes</taxon>
        <taxon>Pseudonocardiales</taxon>
        <taxon>Pseudonocardiaceae</taxon>
        <taxon>Prauserella</taxon>
    </lineage>
</organism>
<dbReference type="InterPro" id="IPR036390">
    <property type="entry name" value="WH_DNA-bd_sf"/>
</dbReference>
<evidence type="ECO:0000256" key="2">
    <source>
        <dbReference type="ARBA" id="ARBA00023015"/>
    </source>
</evidence>
<dbReference type="SUPFAM" id="SSF53850">
    <property type="entry name" value="Periplasmic binding protein-like II"/>
    <property type="match status" value="1"/>
</dbReference>
<protein>
    <submittedName>
        <fullName evidence="6">DNA-binding transcriptional LysR family regulator</fullName>
    </submittedName>
</protein>
<dbReference type="Proteomes" id="UP000317303">
    <property type="component" value="Unassembled WGS sequence"/>
</dbReference>